<dbReference type="InterPro" id="IPR012340">
    <property type="entry name" value="NA-bd_OB-fold"/>
</dbReference>
<evidence type="ECO:0000313" key="3">
    <source>
        <dbReference type="Proteomes" id="UP000095280"/>
    </source>
</evidence>
<name>A0A1I8I1G4_9PLAT</name>
<dbReference type="WBParaSite" id="maker-uti_cns_0009360-snap-gene-0.2-mRNA-1">
    <property type="protein sequence ID" value="maker-uti_cns_0009360-snap-gene-0.2-mRNA-1"/>
    <property type="gene ID" value="maker-uti_cns_0009360-snap-gene-0.2"/>
</dbReference>
<dbReference type="GO" id="GO:0006402">
    <property type="term" value="P:mRNA catabolic process"/>
    <property type="evidence" value="ECO:0007669"/>
    <property type="project" value="TreeGrafter"/>
</dbReference>
<dbReference type="InterPro" id="IPR025750">
    <property type="entry name" value="DPF1-3_N"/>
</dbReference>
<dbReference type="InterPro" id="IPR050180">
    <property type="entry name" value="RNR_Ribonuclease"/>
</dbReference>
<feature type="compositionally biased region" description="Pro residues" evidence="1">
    <location>
        <begin position="678"/>
        <end position="693"/>
    </location>
</feature>
<dbReference type="GO" id="GO:0010587">
    <property type="term" value="P:miRNA catabolic process"/>
    <property type="evidence" value="ECO:0007669"/>
    <property type="project" value="TreeGrafter"/>
</dbReference>
<feature type="compositionally biased region" description="Low complexity" evidence="1">
    <location>
        <begin position="592"/>
        <end position="611"/>
    </location>
</feature>
<proteinExistence type="predicted"/>
<feature type="compositionally biased region" description="Acidic residues" evidence="1">
    <location>
        <begin position="536"/>
        <end position="549"/>
    </location>
</feature>
<reference evidence="4" key="1">
    <citation type="submission" date="2016-11" db="UniProtKB">
        <authorList>
            <consortium name="WormBaseParasite"/>
        </authorList>
    </citation>
    <scope>IDENTIFICATION</scope>
</reference>
<evidence type="ECO:0000313" key="4">
    <source>
        <dbReference type="WBParaSite" id="maker-uti_cns_0009360-snap-gene-0.2-mRNA-1"/>
    </source>
</evidence>
<feature type="compositionally biased region" description="Basic residues" evidence="1">
    <location>
        <begin position="653"/>
        <end position="666"/>
    </location>
</feature>
<feature type="compositionally biased region" description="Low complexity" evidence="1">
    <location>
        <begin position="512"/>
        <end position="532"/>
    </location>
</feature>
<protein>
    <submittedName>
        <fullName evidence="4">RNB domain-containing protein</fullName>
    </submittedName>
</protein>
<dbReference type="InterPro" id="IPR001900">
    <property type="entry name" value="RNase_II/R"/>
</dbReference>
<dbReference type="AlphaFoldDB" id="A0A1I8I1G4"/>
<feature type="domain" description="RNB" evidence="2">
    <location>
        <begin position="1"/>
        <end position="211"/>
    </location>
</feature>
<evidence type="ECO:0000259" key="2">
    <source>
        <dbReference type="SMART" id="SM00955"/>
    </source>
</evidence>
<keyword evidence="3" id="KW-1185">Reference proteome</keyword>
<feature type="compositionally biased region" description="Low complexity" evidence="1">
    <location>
        <begin position="568"/>
        <end position="579"/>
    </location>
</feature>
<dbReference type="SUPFAM" id="SSF50249">
    <property type="entry name" value="Nucleic acid-binding proteins"/>
    <property type="match status" value="1"/>
</dbReference>
<feature type="region of interest" description="Disordered" evidence="1">
    <location>
        <begin position="494"/>
        <end position="617"/>
    </location>
</feature>
<dbReference type="PROSITE" id="PS01175">
    <property type="entry name" value="RIBONUCLEASE_II"/>
    <property type="match status" value="1"/>
</dbReference>
<dbReference type="Proteomes" id="UP000095280">
    <property type="component" value="Unplaced"/>
</dbReference>
<dbReference type="InterPro" id="IPR022966">
    <property type="entry name" value="RNase_II/R_CS"/>
</dbReference>
<dbReference type="GO" id="GO:0000175">
    <property type="term" value="F:3'-5'-RNA exonuclease activity"/>
    <property type="evidence" value="ECO:0007669"/>
    <property type="project" value="TreeGrafter"/>
</dbReference>
<evidence type="ECO:0000256" key="1">
    <source>
        <dbReference type="SAM" id="MobiDB-lite"/>
    </source>
</evidence>
<accession>A0A1I8I1G4</accession>
<dbReference type="PANTHER" id="PTHR23355">
    <property type="entry name" value="RIBONUCLEASE"/>
    <property type="match status" value="1"/>
</dbReference>
<sequence>MADAAGQKESGSNTTEEVALMSDLRRASARVEAPHTVQSVAIACAPCTPRLTFRLAEAPTDGADAGASAPPIAFSVYELRDSNRMIEEFMLLANCSVAHKLRDSQPDLAFLRRHMPPSERRALQALKKTSSALGVQLDARTGTGLGAAPLLAKPVRKANAACQVLLHRLRQAPDLWRHYALNVPLYTHFTSPIRRYADVVVHRQLCAAVCSDSGLELDQSIVQLAETVESLTDQAQVCNKKKKDAKEAGERSIDLHYAAFVIANGPLDEVGVVIGVLDKAMDVLLTRCGLAPMLRKSHEFRAGAVQGCGQLSLHFNGCHSGQPPPDAVPNVHHRGVVSSCLSKDDPMRLKLLLKPPSCDLCDDTPQLLTQQSTRLRPRAGHPDYERFISGASSFNTSRLQSRRAHLPYLDPASGVAQKPCRLYRSTKERLAPDQPYLVWRYPAARWLKKRKRVGENGANDLAASGPDSAVAMQQLMRHPGHPLVSLNRLPVSAYDPTDSASSPAVLDGDMPSSSATSLHQQQQQQFMSNSAGNAGGDDDFSDANSDWDDTGAGGRGGEGGGKRRYGGRKAAAVAANAVASGGGRRRGGGAAKGSSSRRQTSRSSSVLSMPSLQPELPLKTLTGSSAEVTALTEPTNSAKSVVETTNPWLHRRRGVGRHRRRQRWRHTAAAFDRRSDACPPPSPPLPAPSLPAE</sequence>
<dbReference type="Pfam" id="PF14051">
    <property type="entry name" value="DPF1-3_N"/>
    <property type="match status" value="1"/>
</dbReference>
<dbReference type="SMART" id="SM00955">
    <property type="entry name" value="RNB"/>
    <property type="match status" value="1"/>
</dbReference>
<dbReference type="Pfam" id="PF00773">
    <property type="entry name" value="RNB"/>
    <property type="match status" value="1"/>
</dbReference>
<feature type="region of interest" description="Disordered" evidence="1">
    <location>
        <begin position="653"/>
        <end position="693"/>
    </location>
</feature>
<dbReference type="GO" id="GO:0000932">
    <property type="term" value="C:P-body"/>
    <property type="evidence" value="ECO:0007669"/>
    <property type="project" value="TreeGrafter"/>
</dbReference>
<dbReference type="PANTHER" id="PTHR23355:SF9">
    <property type="entry name" value="DIS3-LIKE EXONUCLEASE 2"/>
    <property type="match status" value="1"/>
</dbReference>
<organism evidence="3 4">
    <name type="scientific">Macrostomum lignano</name>
    <dbReference type="NCBI Taxonomy" id="282301"/>
    <lineage>
        <taxon>Eukaryota</taxon>
        <taxon>Metazoa</taxon>
        <taxon>Spiralia</taxon>
        <taxon>Lophotrochozoa</taxon>
        <taxon>Platyhelminthes</taxon>
        <taxon>Rhabditophora</taxon>
        <taxon>Macrostomorpha</taxon>
        <taxon>Macrostomida</taxon>
        <taxon>Macrostomidae</taxon>
        <taxon>Macrostomum</taxon>
    </lineage>
</organism>
<dbReference type="GO" id="GO:0003723">
    <property type="term" value="F:RNA binding"/>
    <property type="evidence" value="ECO:0007669"/>
    <property type="project" value="InterPro"/>
</dbReference>